<evidence type="ECO:0000313" key="2">
    <source>
        <dbReference type="Proteomes" id="UP000186132"/>
    </source>
</evidence>
<dbReference type="PANTHER" id="PTHR30143">
    <property type="entry name" value="ACID HYDRATASE"/>
    <property type="match status" value="1"/>
</dbReference>
<dbReference type="InterPro" id="IPR050772">
    <property type="entry name" value="Hydratase-Decarb/MhpD_sf"/>
</dbReference>
<organism evidence="1 2">
    <name type="scientific">Jatrophihabitans endophyticus</name>
    <dbReference type="NCBI Taxonomy" id="1206085"/>
    <lineage>
        <taxon>Bacteria</taxon>
        <taxon>Bacillati</taxon>
        <taxon>Actinomycetota</taxon>
        <taxon>Actinomycetes</taxon>
        <taxon>Jatrophihabitantales</taxon>
        <taxon>Jatrophihabitantaceae</taxon>
        <taxon>Jatrophihabitans</taxon>
    </lineage>
</organism>
<keyword evidence="2" id="KW-1185">Reference proteome</keyword>
<dbReference type="GO" id="GO:0005737">
    <property type="term" value="C:cytoplasm"/>
    <property type="evidence" value="ECO:0007669"/>
    <property type="project" value="TreeGrafter"/>
</dbReference>
<protein>
    <submittedName>
        <fullName evidence="1">2-oxohept-3-enedioate hydratase</fullName>
    </submittedName>
</protein>
<sequence length="265" mass="27844">MSASADEIANMFVRSRSTGRPVKPPHCERSYDLQGAYYVQRRFVDAYVRTGERSVAGYKLSATSPASQAALGIPEPLIGALFSDEVLASGSQVDTSVFHCPMAEAEVAFVVLQDLPELCSRELVLESTALVPAIELADSRMTGWPQAMTSFSPQDIVADNAFSGRLVVGAQVSPRDIDVTRIAVDLTYGEEVNSSSVPAVIRVDPVSLIGWLSRGVHRVSGRLREGMVIASGAVAGPVPVTDGVVAADFGPLGTVSAVLSAGPPA</sequence>
<dbReference type="InterPro" id="IPR036663">
    <property type="entry name" value="Fumarylacetoacetase_C_sf"/>
</dbReference>
<dbReference type="SUPFAM" id="SSF56529">
    <property type="entry name" value="FAH"/>
    <property type="match status" value="1"/>
</dbReference>
<dbReference type="OrthoDB" id="9792137at2"/>
<dbReference type="STRING" id="1206085.SAMN05443575_3238"/>
<reference evidence="1 2" key="1">
    <citation type="submission" date="2016-11" db="EMBL/GenBank/DDBJ databases">
        <authorList>
            <person name="Jaros S."/>
            <person name="Januszkiewicz K."/>
            <person name="Wedrychowicz H."/>
        </authorList>
    </citation>
    <scope>NUCLEOTIDE SEQUENCE [LARGE SCALE GENOMIC DNA]</scope>
    <source>
        <strain evidence="1 2">DSM 45627</strain>
    </source>
</reference>
<dbReference type="AlphaFoldDB" id="A0A1M5Q049"/>
<accession>A0A1M5Q049</accession>
<dbReference type="GO" id="GO:0008684">
    <property type="term" value="F:2-oxopent-4-enoate hydratase activity"/>
    <property type="evidence" value="ECO:0007669"/>
    <property type="project" value="TreeGrafter"/>
</dbReference>
<name>A0A1M5Q049_9ACTN</name>
<dbReference type="Gene3D" id="3.90.850.10">
    <property type="entry name" value="Fumarylacetoacetase-like, C-terminal domain"/>
    <property type="match status" value="1"/>
</dbReference>
<evidence type="ECO:0000313" key="1">
    <source>
        <dbReference type="EMBL" id="SHH06853.1"/>
    </source>
</evidence>
<proteinExistence type="predicted"/>
<dbReference type="Proteomes" id="UP000186132">
    <property type="component" value="Unassembled WGS sequence"/>
</dbReference>
<dbReference type="EMBL" id="FQVU01000004">
    <property type="protein sequence ID" value="SHH06853.1"/>
    <property type="molecule type" value="Genomic_DNA"/>
</dbReference>
<dbReference type="RefSeq" id="WP_073391435.1">
    <property type="nucleotide sequence ID" value="NZ_FQVU01000004.1"/>
</dbReference>
<gene>
    <name evidence="1" type="ORF">SAMN05443575_3238</name>
</gene>
<dbReference type="PANTHER" id="PTHR30143:SF0">
    <property type="entry name" value="2-KETO-4-PENTENOATE HYDRATASE"/>
    <property type="match status" value="1"/>
</dbReference>